<name>A0A077LSW1_9MICO</name>
<dbReference type="GO" id="GO:0006281">
    <property type="term" value="P:DNA repair"/>
    <property type="evidence" value="ECO:0007669"/>
    <property type="project" value="InterPro"/>
</dbReference>
<dbReference type="AlphaFoldDB" id="A0A077LSW1"/>
<comment type="caution">
    <text evidence="1">The sequence shown here is derived from an EMBL/GenBank/DDBJ whole genome shotgun (WGS) entry which is preliminary data.</text>
</comment>
<keyword evidence="2" id="KW-1185">Reference proteome</keyword>
<dbReference type="STRING" id="1194083.BN12_1190030"/>
<gene>
    <name evidence="1" type="ORF">BN12_1190030</name>
</gene>
<dbReference type="Gene3D" id="1.10.340.30">
    <property type="entry name" value="Hypothetical protein, domain 2"/>
    <property type="match status" value="1"/>
</dbReference>
<dbReference type="RefSeq" id="WP_053080032.1">
    <property type="nucleotide sequence ID" value="NZ_HF570958.1"/>
</dbReference>
<dbReference type="OrthoDB" id="3078554at2"/>
<proteinExistence type="predicted"/>
<accession>A0A077LSW1</accession>
<organism evidence="1 2">
    <name type="scientific">Nostocoides japonicum T1-X7</name>
    <dbReference type="NCBI Taxonomy" id="1194083"/>
    <lineage>
        <taxon>Bacteria</taxon>
        <taxon>Bacillati</taxon>
        <taxon>Actinomycetota</taxon>
        <taxon>Actinomycetes</taxon>
        <taxon>Micrococcales</taxon>
        <taxon>Intrasporangiaceae</taxon>
        <taxon>Nostocoides</taxon>
    </lineage>
</organism>
<reference evidence="1 2" key="1">
    <citation type="journal article" date="2013" name="ISME J.">
        <title>A metabolic model for members of the genus Tetrasphaera involved in enhanced biological phosphorus removal.</title>
        <authorList>
            <person name="Kristiansen R."/>
            <person name="Nguyen H.T.T."/>
            <person name="Saunders A.M."/>
            <person name="Nielsen J.L."/>
            <person name="Wimmer R."/>
            <person name="Le V.Q."/>
            <person name="McIlroy S.J."/>
            <person name="Petrovski S."/>
            <person name="Seviour R.J."/>
            <person name="Calteau A."/>
            <person name="Nielsen K.L."/>
            <person name="Nielsen P.H."/>
        </authorList>
    </citation>
    <scope>NUCLEOTIDE SEQUENCE [LARGE SCALE GENOMIC DNA]</scope>
    <source>
        <strain evidence="1 2">T1-X7</strain>
    </source>
</reference>
<sequence>MAAHTKKRLGPTDLDLDLGRGTDAPAFRWLVACLLFGARISQDIAARAYRELDELGVLTPTRLAGADWQTLVDALGRGGYRRYDESTARELIALGRQVLDDYGGHLTRLRRAADSRDELAREVQRFKGIGPTAADIFVRELAPLWEL</sequence>
<dbReference type="InterPro" id="IPR011257">
    <property type="entry name" value="DNA_glycosylase"/>
</dbReference>
<evidence type="ECO:0000313" key="2">
    <source>
        <dbReference type="Proteomes" id="UP000035721"/>
    </source>
</evidence>
<dbReference type="EMBL" id="CAJB01000023">
    <property type="protein sequence ID" value="CCH76313.1"/>
    <property type="molecule type" value="Genomic_DNA"/>
</dbReference>
<protein>
    <submittedName>
        <fullName evidence="1">ATPase involved in DNA replication initiation</fullName>
    </submittedName>
</protein>
<dbReference type="SUPFAM" id="SSF48150">
    <property type="entry name" value="DNA-glycosylase"/>
    <property type="match status" value="1"/>
</dbReference>
<dbReference type="Proteomes" id="UP000035721">
    <property type="component" value="Unassembled WGS sequence"/>
</dbReference>
<dbReference type="GO" id="GO:0003824">
    <property type="term" value="F:catalytic activity"/>
    <property type="evidence" value="ECO:0007669"/>
    <property type="project" value="InterPro"/>
</dbReference>
<evidence type="ECO:0000313" key="1">
    <source>
        <dbReference type="EMBL" id="CCH76313.1"/>
    </source>
</evidence>